<dbReference type="AlphaFoldDB" id="A0A3B0IVH7"/>
<protein>
    <submittedName>
        <fullName evidence="1">Uncharacterized protein</fullName>
    </submittedName>
</protein>
<reference evidence="1" key="1">
    <citation type="submission" date="2018-04" db="EMBL/GenBank/DDBJ databases">
        <authorList>
            <person name="Go L.Y."/>
            <person name="Mitchell J.A."/>
        </authorList>
    </citation>
    <scope>NUCLEOTIDE SEQUENCE</scope>
    <source>
        <strain evidence="1">WBAD</strain>
    </source>
</reference>
<accession>A0A3B0IVH7</accession>
<proteinExistence type="predicted"/>
<organism evidence="1">
    <name type="scientific">Wolbachia endosymbiont of Aleurodicus dispersus</name>
    <dbReference type="NCBI Taxonomy" id="1288877"/>
    <lineage>
        <taxon>Bacteria</taxon>
        <taxon>Pseudomonadati</taxon>
        <taxon>Pseudomonadota</taxon>
        <taxon>Alphaproteobacteria</taxon>
        <taxon>Rickettsiales</taxon>
        <taxon>Anaplasmataceae</taxon>
        <taxon>Wolbachieae</taxon>
        <taxon>Wolbachia</taxon>
    </lineage>
</organism>
<name>A0A3B0IVH7_9RICK</name>
<dbReference type="EMBL" id="OUNE01000057">
    <property type="protein sequence ID" value="SPP32890.1"/>
    <property type="molecule type" value="Genomic_DNA"/>
</dbReference>
<gene>
    <name evidence="1" type="ORF">WBAD_0300</name>
</gene>
<sequence>MSDDKTSRGYSLPHPENIAVEDVVRIRTTIEKIDEDITEREDKHNQLKSNFERFSFEAFLNLWSSK</sequence>
<evidence type="ECO:0000313" key="1">
    <source>
        <dbReference type="EMBL" id="SPP32890.1"/>
    </source>
</evidence>